<organism evidence="2 3">
    <name type="scientific">Globodera pallida</name>
    <name type="common">Potato cyst nematode worm</name>
    <name type="synonym">Heterodera pallida</name>
    <dbReference type="NCBI Taxonomy" id="36090"/>
    <lineage>
        <taxon>Eukaryota</taxon>
        <taxon>Metazoa</taxon>
        <taxon>Ecdysozoa</taxon>
        <taxon>Nematoda</taxon>
        <taxon>Chromadorea</taxon>
        <taxon>Rhabditida</taxon>
        <taxon>Tylenchina</taxon>
        <taxon>Tylenchomorpha</taxon>
        <taxon>Tylenchoidea</taxon>
        <taxon>Heteroderidae</taxon>
        <taxon>Heteroderinae</taxon>
        <taxon>Globodera</taxon>
    </lineage>
</organism>
<dbReference type="Proteomes" id="UP000050741">
    <property type="component" value="Unassembled WGS sequence"/>
</dbReference>
<evidence type="ECO:0000313" key="2">
    <source>
        <dbReference type="Proteomes" id="UP000050741"/>
    </source>
</evidence>
<dbReference type="AlphaFoldDB" id="A0A183CLP7"/>
<evidence type="ECO:0000256" key="1">
    <source>
        <dbReference type="SAM" id="MobiDB-lite"/>
    </source>
</evidence>
<reference evidence="2" key="2">
    <citation type="submission" date="2014-05" db="EMBL/GenBank/DDBJ databases">
        <title>The genome and life-stage specific transcriptomes of Globodera pallida elucidate key aspects of plant parasitism by a cyst nematode.</title>
        <authorList>
            <person name="Cotton J.A."/>
            <person name="Lilley C.J."/>
            <person name="Jones L.M."/>
            <person name="Kikuchi T."/>
            <person name="Reid A.J."/>
            <person name="Thorpe P."/>
            <person name="Tsai I.J."/>
            <person name="Beasley H."/>
            <person name="Blok V."/>
            <person name="Cock P.J.A."/>
            <person name="Van den Akker S.E."/>
            <person name="Holroyd N."/>
            <person name="Hunt M."/>
            <person name="Mantelin S."/>
            <person name="Naghra H."/>
            <person name="Pain A."/>
            <person name="Palomares-Rius J.E."/>
            <person name="Zarowiecki M."/>
            <person name="Berriman M."/>
            <person name="Jones J.T."/>
            <person name="Urwin P.E."/>
        </authorList>
    </citation>
    <scope>NUCLEOTIDE SEQUENCE [LARGE SCALE GENOMIC DNA]</scope>
    <source>
        <strain evidence="2">Lindley</strain>
    </source>
</reference>
<reference evidence="2" key="1">
    <citation type="submission" date="2013-12" db="EMBL/GenBank/DDBJ databases">
        <authorList>
            <person name="Aslett M."/>
        </authorList>
    </citation>
    <scope>NUCLEOTIDE SEQUENCE [LARGE SCALE GENOMIC DNA]</scope>
    <source>
        <strain evidence="2">Lindley</strain>
    </source>
</reference>
<name>A0A183CLP7_GLOPA</name>
<dbReference type="WBParaSite" id="GPLIN_001380300">
    <property type="protein sequence ID" value="GPLIN_001380300"/>
    <property type="gene ID" value="GPLIN_001380300"/>
</dbReference>
<proteinExistence type="predicted"/>
<reference evidence="3" key="3">
    <citation type="submission" date="2016-06" db="UniProtKB">
        <authorList>
            <consortium name="WormBaseParasite"/>
        </authorList>
    </citation>
    <scope>IDENTIFICATION</scope>
</reference>
<sequence length="620" mass="69243">MTGAGFGVTLASVATGPYAPVIIGFGIIGEIEECYEGYFAVCIKNPGQSVRPSMCCDYNWEKLCYLKWQEVIDAILKRFPDSRFAREYIADQAAIEANMTAHEILNIVEETNKIVKQTDQRLIITQHTVNATFVLVNGTYRIVKETLQTVKERNAWYVGDDGCCPDGYRKICCETTTSTTTSTTTTTTTTDEKLTCRKAVWELYPGGIKKNETMLDVFCGPADRHCYVLNCTIVLGSPAVDGQFFGYRAEWGCIKSKKFFLANFNKSEGWKGKIFVGSTCTPFFGAKNSDMSNHNIEVPIFNTDAFSSFWCKGGHFWKNNYQNKVTVCQTHEHYCYALNCTVALTAGQKGVMEPENYVLTKWGCTDKKSVGIDLNETEAKRLIGKNDALRYQSHVCSRQFGKANVSMSNARIEVLTPPKSCKKAYFSKKLGYNDSFAMSCGQSEHYCYVLNCSSSVKGNKQAKVMTEWGCTDSPYTTEDFRQGKGRKWAEAYLGPIAKDSTCLSVAGTSSNGGIMIPVIGGKRLPPKDNCLGDHGCYVLYCEDPAKRIKEWGCMPNSNAHEICHQKFAEFGYDVPEAKKKCLCYTGVSNKEIRFEANEVKPHGMKRQPPFEPVTKRSMGK</sequence>
<protein>
    <submittedName>
        <fullName evidence="3">Envelopment polyprotein</fullName>
    </submittedName>
</protein>
<keyword evidence="2" id="KW-1185">Reference proteome</keyword>
<feature type="region of interest" description="Disordered" evidence="1">
    <location>
        <begin position="601"/>
        <end position="620"/>
    </location>
</feature>
<evidence type="ECO:0000313" key="3">
    <source>
        <dbReference type="WBParaSite" id="GPLIN_001380300"/>
    </source>
</evidence>
<accession>A0A183CLP7</accession>